<dbReference type="PATRIC" id="fig|1392998.3.peg.1957"/>
<evidence type="ECO:0000256" key="1">
    <source>
        <dbReference type="ARBA" id="ARBA00005254"/>
    </source>
</evidence>
<organism evidence="4 5">
    <name type="scientific">Candidatus Methanoperedens nitratireducens</name>
    <dbReference type="NCBI Taxonomy" id="1392998"/>
    <lineage>
        <taxon>Archaea</taxon>
        <taxon>Methanobacteriati</taxon>
        <taxon>Methanobacteriota</taxon>
        <taxon>Stenosarchaea group</taxon>
        <taxon>Methanomicrobia</taxon>
        <taxon>Methanosarcinales</taxon>
        <taxon>ANME-2 cluster</taxon>
        <taxon>Candidatus Methanoperedentaceae</taxon>
        <taxon>Candidatus Methanoperedens</taxon>
    </lineage>
</organism>
<dbReference type="EMBL" id="JMIY01000004">
    <property type="protein sequence ID" value="KCZ71902.1"/>
    <property type="molecule type" value="Genomic_DNA"/>
</dbReference>
<dbReference type="Pfam" id="PF00378">
    <property type="entry name" value="ECH_1"/>
    <property type="match status" value="1"/>
</dbReference>
<dbReference type="EC" id="4.2.1.55" evidence="4"/>
<dbReference type="InterPro" id="IPR018376">
    <property type="entry name" value="Enoyl-CoA_hyd/isom_CS"/>
</dbReference>
<dbReference type="InterPro" id="IPR029045">
    <property type="entry name" value="ClpP/crotonase-like_dom_sf"/>
</dbReference>
<name>A0A062V3J0_9EURY</name>
<dbReference type="AlphaFoldDB" id="A0A062V3J0"/>
<dbReference type="PANTHER" id="PTHR11941:SF54">
    <property type="entry name" value="ENOYL-COA HYDRATASE, MITOCHONDRIAL"/>
    <property type="match status" value="1"/>
</dbReference>
<dbReference type="GO" id="GO:0016836">
    <property type="term" value="F:hydro-lyase activity"/>
    <property type="evidence" value="ECO:0007669"/>
    <property type="project" value="UniProtKB-ARBA"/>
</dbReference>
<dbReference type="Proteomes" id="UP000027153">
    <property type="component" value="Unassembled WGS sequence"/>
</dbReference>
<dbReference type="InterPro" id="IPR001753">
    <property type="entry name" value="Enoyl-CoA_hydra/iso"/>
</dbReference>
<comment type="similarity">
    <text evidence="1 3">Belongs to the enoyl-CoA hydratase/isomerase family.</text>
</comment>
<dbReference type="CDD" id="cd06558">
    <property type="entry name" value="crotonase-like"/>
    <property type="match status" value="1"/>
</dbReference>
<dbReference type="PROSITE" id="PS00166">
    <property type="entry name" value="ENOYL_COA_HYDRATASE"/>
    <property type="match status" value="1"/>
</dbReference>
<keyword evidence="2 4" id="KW-0456">Lyase</keyword>
<dbReference type="FunFam" id="3.90.226.10:FF:000009">
    <property type="entry name" value="Carnitinyl-CoA dehydratase"/>
    <property type="match status" value="1"/>
</dbReference>
<keyword evidence="5" id="KW-1185">Reference proteome</keyword>
<protein>
    <submittedName>
        <fullName evidence="4">Enoyl-CoA hydratase/carnithine racemase</fullName>
        <ecNumber evidence="4">4.2.1.55</ecNumber>
    </submittedName>
</protein>
<evidence type="ECO:0000256" key="2">
    <source>
        <dbReference type="ARBA" id="ARBA00023239"/>
    </source>
</evidence>
<dbReference type="RefSeq" id="WP_048090947.1">
    <property type="nucleotide sequence ID" value="NZ_JMIY01000004.1"/>
</dbReference>
<gene>
    <name evidence="4" type="ORF">ANME2D_01958</name>
</gene>
<comment type="caution">
    <text evidence="4">The sequence shown here is derived from an EMBL/GenBank/DDBJ whole genome shotgun (WGS) entry which is preliminary data.</text>
</comment>
<dbReference type="FunFam" id="1.10.12.10:FF:000001">
    <property type="entry name" value="Probable enoyl-CoA hydratase, mitochondrial"/>
    <property type="match status" value="1"/>
</dbReference>
<evidence type="ECO:0000313" key="5">
    <source>
        <dbReference type="Proteomes" id="UP000027153"/>
    </source>
</evidence>
<dbReference type="InterPro" id="IPR014748">
    <property type="entry name" value="Enoyl-CoA_hydra_C"/>
</dbReference>
<dbReference type="OrthoDB" id="27846at2157"/>
<reference evidence="4 5" key="1">
    <citation type="journal article" date="2013" name="Nature">
        <title>Anaerobic oxidation of methane coupled to nitrate reduction in a novel archaeal lineage.</title>
        <authorList>
            <person name="Haroon M.F."/>
            <person name="Hu S."/>
            <person name="Shi Y."/>
            <person name="Imelfort M."/>
            <person name="Keller J."/>
            <person name="Hugenholtz P."/>
            <person name="Yuan Z."/>
            <person name="Tyson G.W."/>
        </authorList>
    </citation>
    <scope>NUCLEOTIDE SEQUENCE [LARGE SCALE GENOMIC DNA]</scope>
    <source>
        <strain evidence="4 5">ANME-2d</strain>
    </source>
</reference>
<evidence type="ECO:0000256" key="3">
    <source>
        <dbReference type="RuleBase" id="RU003707"/>
    </source>
</evidence>
<accession>A0A062V3J0</accession>
<proteinExistence type="inferred from homology"/>
<evidence type="ECO:0000313" key="4">
    <source>
        <dbReference type="EMBL" id="KCZ71902.1"/>
    </source>
</evidence>
<sequence>MNTENKSIKIEKKEEIGVIILNMPETMNALNTGMLQELDDSMTQLEKDEQVRAVIITGNKNFCTGANIKELKEKHPAEAEVFSRLGHKIFSQVENMEKPVIAAVNGYALGAGCELALACDIRIACKNAKFGQPEVNLGLIPGFGGTQRLTRLVGIGRAKEMILTGRIIDAKEAEYIGLINKVVGDEELIEKAEEMAQVLAEKSPIAVRIAKGLINKNQEIKKGLEMEIVSFSECFASNDHMEGINAFLEKRKPRFKGD</sequence>
<dbReference type="GO" id="GO:0006635">
    <property type="term" value="P:fatty acid beta-oxidation"/>
    <property type="evidence" value="ECO:0007669"/>
    <property type="project" value="TreeGrafter"/>
</dbReference>
<dbReference type="SUPFAM" id="SSF52096">
    <property type="entry name" value="ClpP/crotonase"/>
    <property type="match status" value="1"/>
</dbReference>
<dbReference type="Gene3D" id="3.90.226.10">
    <property type="entry name" value="2-enoyl-CoA Hydratase, Chain A, domain 1"/>
    <property type="match status" value="1"/>
</dbReference>
<dbReference type="PANTHER" id="PTHR11941">
    <property type="entry name" value="ENOYL-COA HYDRATASE-RELATED"/>
    <property type="match status" value="1"/>
</dbReference>
<dbReference type="Gene3D" id="1.10.12.10">
    <property type="entry name" value="Lyase 2-enoyl-coa Hydratase, Chain A, domain 2"/>
    <property type="match status" value="1"/>
</dbReference>